<dbReference type="InterPro" id="IPR036865">
    <property type="entry name" value="CRAL-TRIO_dom_sf"/>
</dbReference>
<dbReference type="SMART" id="SM00516">
    <property type="entry name" value="SEC14"/>
    <property type="match status" value="1"/>
</dbReference>
<feature type="domain" description="CRAL-TRIO" evidence="1">
    <location>
        <begin position="106"/>
        <end position="270"/>
    </location>
</feature>
<dbReference type="Pfam" id="PF00650">
    <property type="entry name" value="CRAL_TRIO"/>
    <property type="match status" value="1"/>
</dbReference>
<dbReference type="PANTHER" id="PTHR10174">
    <property type="entry name" value="ALPHA-TOCOPHEROL TRANSFER PROTEIN-RELATED"/>
    <property type="match status" value="1"/>
</dbReference>
<dbReference type="Gene3D" id="1.20.5.1200">
    <property type="entry name" value="Alpha-tocopherol transfer"/>
    <property type="match status" value="1"/>
</dbReference>
<dbReference type="GO" id="GO:1902936">
    <property type="term" value="F:phosphatidylinositol bisphosphate binding"/>
    <property type="evidence" value="ECO:0007669"/>
    <property type="project" value="TreeGrafter"/>
</dbReference>
<dbReference type="GO" id="GO:0016020">
    <property type="term" value="C:membrane"/>
    <property type="evidence" value="ECO:0007669"/>
    <property type="project" value="TreeGrafter"/>
</dbReference>
<dbReference type="SUPFAM" id="SSF52087">
    <property type="entry name" value="CRAL/TRIO domain"/>
    <property type="match status" value="1"/>
</dbReference>
<dbReference type="InterPro" id="IPR036273">
    <property type="entry name" value="CRAL/TRIO_N_dom_sf"/>
</dbReference>
<dbReference type="InterPro" id="IPR001251">
    <property type="entry name" value="CRAL-TRIO_dom"/>
</dbReference>
<sequence>MGSDLIMESPEKSNCHQSLKEHQLACKQQLQQQLPSMNNKEAECLVKLKEMVREEKSLKGCCFKDEFLLRFVRSKKCRAKLSLDTLKNYVAVRREKYPTFFANFCPSSVRHVYESGMVRVLKNRDAYGRQVFVFRTDKWDPEVADLDDILKVFLLYCEEMLNSEETQRAGLVLIRDYESFGLSHMRICPPGQIRKACNMFVNSFPSRYKAAHVIRNSYLFHILFAMAKPFLSQKLKSRFLVHGYDLDSLHSHVSPEILPDWLGGKLDDAEAFDTKLEELVFKCENYRSSSNF</sequence>
<name>A0A1D2NFV0_ORCCI</name>
<dbReference type="STRING" id="48709.A0A1D2NFV0"/>
<dbReference type="Proteomes" id="UP000094527">
    <property type="component" value="Unassembled WGS sequence"/>
</dbReference>
<dbReference type="CDD" id="cd00170">
    <property type="entry name" value="SEC14"/>
    <property type="match status" value="1"/>
</dbReference>
<evidence type="ECO:0000259" key="1">
    <source>
        <dbReference type="PROSITE" id="PS50191"/>
    </source>
</evidence>
<keyword evidence="3" id="KW-1185">Reference proteome</keyword>
<comment type="caution">
    <text evidence="2">The sequence shown here is derived from an EMBL/GenBank/DDBJ whole genome shotgun (WGS) entry which is preliminary data.</text>
</comment>
<evidence type="ECO:0000313" key="3">
    <source>
        <dbReference type="Proteomes" id="UP000094527"/>
    </source>
</evidence>
<dbReference type="PANTHER" id="PTHR10174:SF130">
    <property type="entry name" value="ALPHA-TOCOPHEROL TRANSFER PROTEIN-LIKE"/>
    <property type="match status" value="1"/>
</dbReference>
<dbReference type="PRINTS" id="PR00180">
    <property type="entry name" value="CRETINALDHBP"/>
</dbReference>
<gene>
    <name evidence="2" type="ORF">Ocin01_02580</name>
</gene>
<dbReference type="EMBL" id="LJIJ01000055">
    <property type="protein sequence ID" value="ODN04102.1"/>
    <property type="molecule type" value="Genomic_DNA"/>
</dbReference>
<accession>A0A1D2NFV0</accession>
<dbReference type="PROSITE" id="PS50191">
    <property type="entry name" value="CRAL_TRIO"/>
    <property type="match status" value="1"/>
</dbReference>
<reference evidence="2 3" key="1">
    <citation type="journal article" date="2016" name="Genome Biol. Evol.">
        <title>Gene Family Evolution Reflects Adaptation to Soil Environmental Stressors in the Genome of the Collembolan Orchesella cincta.</title>
        <authorList>
            <person name="Faddeeva-Vakhrusheva A."/>
            <person name="Derks M.F."/>
            <person name="Anvar S.Y."/>
            <person name="Agamennone V."/>
            <person name="Suring W."/>
            <person name="Smit S."/>
            <person name="van Straalen N.M."/>
            <person name="Roelofs D."/>
        </authorList>
    </citation>
    <scope>NUCLEOTIDE SEQUENCE [LARGE SCALE GENOMIC DNA]</scope>
    <source>
        <tissue evidence="2">Mixed pool</tissue>
    </source>
</reference>
<evidence type="ECO:0000313" key="2">
    <source>
        <dbReference type="EMBL" id="ODN04102.1"/>
    </source>
</evidence>
<dbReference type="SUPFAM" id="SSF46938">
    <property type="entry name" value="CRAL/TRIO N-terminal domain"/>
    <property type="match status" value="1"/>
</dbReference>
<dbReference type="OrthoDB" id="6682367at2759"/>
<organism evidence="2 3">
    <name type="scientific">Orchesella cincta</name>
    <name type="common">Springtail</name>
    <name type="synonym">Podura cincta</name>
    <dbReference type="NCBI Taxonomy" id="48709"/>
    <lineage>
        <taxon>Eukaryota</taxon>
        <taxon>Metazoa</taxon>
        <taxon>Ecdysozoa</taxon>
        <taxon>Arthropoda</taxon>
        <taxon>Hexapoda</taxon>
        <taxon>Collembola</taxon>
        <taxon>Entomobryomorpha</taxon>
        <taxon>Entomobryoidea</taxon>
        <taxon>Orchesellidae</taxon>
        <taxon>Orchesellinae</taxon>
        <taxon>Orchesella</taxon>
    </lineage>
</organism>
<dbReference type="OMA" id="WHEIAIE"/>
<protein>
    <submittedName>
        <fullName evidence="2">Alpha-tocopherol transfer protein-like</fullName>
    </submittedName>
</protein>
<dbReference type="Gene3D" id="3.40.525.10">
    <property type="entry name" value="CRAL-TRIO lipid binding domain"/>
    <property type="match status" value="1"/>
</dbReference>
<dbReference type="Gene3D" id="1.10.8.20">
    <property type="entry name" value="N-terminal domain of phosphatidylinositol transfer protein sec14p"/>
    <property type="match status" value="1"/>
</dbReference>
<proteinExistence type="predicted"/>
<dbReference type="AlphaFoldDB" id="A0A1D2NFV0"/>